<comment type="caution">
    <text evidence="1">The sequence shown here is derived from an EMBL/GenBank/DDBJ whole genome shotgun (WGS) entry which is preliminary data.</text>
</comment>
<dbReference type="InterPro" id="IPR015315">
    <property type="entry name" value="DUF1963"/>
</dbReference>
<sequence>MELKRALEQMYRNVIDLYIDGAGDEQIAVTRFGGVPDVPKDFVWPVFEMAGSKEGPVKCLPLSFLVQFNCADIAELDKEGLLPKSGLLSFFYEMDSQCWGFDPRDKGCARVFWFEDVQNLVPADFPRDLQEEFRFPVVGITAEANDYLPDWQDFATAKKEFEHDWDQFEEERIMLGCEEDSNASKLLGWPDVIQNNMTCECELVTRGHYLGNTWDEIPEADIQYALQNSIREWQMLLQLDTVETEDFGLMFGDCGRLYFYIRKTDLAERRFDRVWLILQCY</sequence>
<dbReference type="PANTHER" id="PTHR36436:SF6">
    <property type="entry name" value="SLL5081 PROTEIN"/>
    <property type="match status" value="1"/>
</dbReference>
<accession>A0A415E0B8</accession>
<dbReference type="PANTHER" id="PTHR36436">
    <property type="entry name" value="SLL5081 PROTEIN"/>
    <property type="match status" value="1"/>
</dbReference>
<dbReference type="RefSeq" id="WP_118335576.1">
    <property type="nucleotide sequence ID" value="NZ_AP025567.1"/>
</dbReference>
<dbReference type="Proteomes" id="UP000284841">
    <property type="component" value="Unassembled WGS sequence"/>
</dbReference>
<dbReference type="Pfam" id="PF09234">
    <property type="entry name" value="DUF1963"/>
    <property type="match status" value="1"/>
</dbReference>
<protein>
    <submittedName>
        <fullName evidence="1">DUF1963 domain-containing protein</fullName>
    </submittedName>
</protein>
<dbReference type="OrthoDB" id="8856529at2"/>
<dbReference type="InterPro" id="IPR035948">
    <property type="entry name" value="YwqG-like_sf"/>
</dbReference>
<name>A0A415E0B8_9FIRM</name>
<dbReference type="SUPFAM" id="SSF103032">
    <property type="entry name" value="Hypothetical protein YwqG"/>
    <property type="match status" value="1"/>
</dbReference>
<evidence type="ECO:0000313" key="2">
    <source>
        <dbReference type="Proteomes" id="UP000284841"/>
    </source>
</evidence>
<reference evidence="1 2" key="1">
    <citation type="submission" date="2018-08" db="EMBL/GenBank/DDBJ databases">
        <title>A genome reference for cultivated species of the human gut microbiota.</title>
        <authorList>
            <person name="Zou Y."/>
            <person name="Xue W."/>
            <person name="Luo G."/>
        </authorList>
    </citation>
    <scope>NUCLEOTIDE SEQUENCE [LARGE SCALE GENOMIC DNA]</scope>
    <source>
        <strain evidence="1 2">AM07-24</strain>
    </source>
</reference>
<proteinExistence type="predicted"/>
<evidence type="ECO:0000313" key="1">
    <source>
        <dbReference type="EMBL" id="RHJ87077.1"/>
    </source>
</evidence>
<keyword evidence="2" id="KW-1185">Reference proteome</keyword>
<gene>
    <name evidence="1" type="ORF">DW099_10240</name>
</gene>
<dbReference type="AlphaFoldDB" id="A0A415E0B8"/>
<dbReference type="Gene3D" id="2.30.320.10">
    <property type="entry name" value="YwqG-like"/>
    <property type="match status" value="1"/>
</dbReference>
<organism evidence="1 2">
    <name type="scientific">Emergencia timonensis</name>
    <dbReference type="NCBI Taxonomy" id="1776384"/>
    <lineage>
        <taxon>Bacteria</taxon>
        <taxon>Bacillati</taxon>
        <taxon>Bacillota</taxon>
        <taxon>Clostridia</taxon>
        <taxon>Peptostreptococcales</taxon>
        <taxon>Anaerovoracaceae</taxon>
        <taxon>Emergencia</taxon>
    </lineage>
</organism>
<dbReference type="EMBL" id="QRMS01000003">
    <property type="protein sequence ID" value="RHJ87077.1"/>
    <property type="molecule type" value="Genomic_DNA"/>
</dbReference>